<evidence type="ECO:0000313" key="2">
    <source>
        <dbReference type="WBParaSite" id="ACRNAN_Path_1467.g5741.t1"/>
    </source>
</evidence>
<keyword evidence="1" id="KW-1185">Reference proteome</keyword>
<accession>A0A914C0W6</accession>
<protein>
    <submittedName>
        <fullName evidence="2">Uncharacterized protein</fullName>
    </submittedName>
</protein>
<dbReference type="WBParaSite" id="ACRNAN_Path_1467.g5741.t1">
    <property type="protein sequence ID" value="ACRNAN_Path_1467.g5741.t1"/>
    <property type="gene ID" value="ACRNAN_Path_1467.g5741"/>
</dbReference>
<organism evidence="1 2">
    <name type="scientific">Acrobeloides nanus</name>
    <dbReference type="NCBI Taxonomy" id="290746"/>
    <lineage>
        <taxon>Eukaryota</taxon>
        <taxon>Metazoa</taxon>
        <taxon>Ecdysozoa</taxon>
        <taxon>Nematoda</taxon>
        <taxon>Chromadorea</taxon>
        <taxon>Rhabditida</taxon>
        <taxon>Tylenchina</taxon>
        <taxon>Cephalobomorpha</taxon>
        <taxon>Cephaloboidea</taxon>
        <taxon>Cephalobidae</taxon>
        <taxon>Acrobeloides</taxon>
    </lineage>
</organism>
<dbReference type="AlphaFoldDB" id="A0A914C0W6"/>
<sequence length="404" mass="47162">MTATLDPDLLKEISQNLVFKPFVEKDDPAEGLRRFKIADGDSQNRVTTDLQFTPILTSIRNEPTIKSLYKFELYGDLIIFKDYPKYRKAICDLLDRFASTIKHLAIPEELVGYLPSNLYPQQVYYPASDTNWPYRPYPKKIKNLKTKCFHIRGNVCNKLMKILCDVQAETILLDMTSFNEDLRSDATRNDSLLKNFICRYEPHILSSSPETTLDVFHSTILPILSEILQKIPKLELCVMEASFTSMINYDQIKTVQHIRNTLLEIYTVLATIIVPYRIVFKFYIKIDRYFDALNSLFLNLGQVMKHENSLLWCYEDGKFRAKDVELKYGFPAYESLKSDLNHYNICVMSSLFRKENKFLRAALVMHKFLNDTDCFAHKDYAMKKEFTKEIDSKLLPDTLIECLT</sequence>
<name>A0A914C0W6_9BILA</name>
<reference evidence="2" key="1">
    <citation type="submission" date="2022-11" db="UniProtKB">
        <authorList>
            <consortium name="WormBaseParasite"/>
        </authorList>
    </citation>
    <scope>IDENTIFICATION</scope>
</reference>
<evidence type="ECO:0000313" key="1">
    <source>
        <dbReference type="Proteomes" id="UP000887540"/>
    </source>
</evidence>
<proteinExistence type="predicted"/>
<dbReference type="Proteomes" id="UP000887540">
    <property type="component" value="Unplaced"/>
</dbReference>